<dbReference type="AlphaFoldDB" id="A0A9W9FLD8"/>
<dbReference type="Proteomes" id="UP001141434">
    <property type="component" value="Unassembled WGS sequence"/>
</dbReference>
<dbReference type="EMBL" id="JAPMSZ010000005">
    <property type="protein sequence ID" value="KAJ5102325.1"/>
    <property type="molecule type" value="Genomic_DNA"/>
</dbReference>
<dbReference type="GeneID" id="81394297"/>
<evidence type="ECO:0000313" key="2">
    <source>
        <dbReference type="Proteomes" id="UP001141434"/>
    </source>
</evidence>
<evidence type="ECO:0000313" key="1">
    <source>
        <dbReference type="EMBL" id="KAJ5102325.1"/>
    </source>
</evidence>
<dbReference type="RefSeq" id="XP_056513156.1">
    <property type="nucleotide sequence ID" value="XM_056655129.1"/>
</dbReference>
<protein>
    <submittedName>
        <fullName evidence="1">Uncharacterized protein</fullName>
    </submittedName>
</protein>
<accession>A0A9W9FLD8</accession>
<reference evidence="1" key="2">
    <citation type="journal article" date="2023" name="IMA Fungus">
        <title>Comparative genomic study of the Penicillium genus elucidates a diverse pangenome and 15 lateral gene transfer events.</title>
        <authorList>
            <person name="Petersen C."/>
            <person name="Sorensen T."/>
            <person name="Nielsen M.R."/>
            <person name="Sondergaard T.E."/>
            <person name="Sorensen J.L."/>
            <person name="Fitzpatrick D.A."/>
            <person name="Frisvad J.C."/>
            <person name="Nielsen K.L."/>
        </authorList>
    </citation>
    <scope>NUCLEOTIDE SEQUENCE</scope>
    <source>
        <strain evidence="1">IBT 34128</strain>
    </source>
</reference>
<name>A0A9W9FLD8_9EURO</name>
<organism evidence="1 2">
    <name type="scientific">Penicillium alfredii</name>
    <dbReference type="NCBI Taxonomy" id="1506179"/>
    <lineage>
        <taxon>Eukaryota</taxon>
        <taxon>Fungi</taxon>
        <taxon>Dikarya</taxon>
        <taxon>Ascomycota</taxon>
        <taxon>Pezizomycotina</taxon>
        <taxon>Eurotiomycetes</taxon>
        <taxon>Eurotiomycetidae</taxon>
        <taxon>Eurotiales</taxon>
        <taxon>Aspergillaceae</taxon>
        <taxon>Penicillium</taxon>
    </lineage>
</organism>
<sequence length="89" mass="9067">MQSTEAASSMVEAFLTLSLSPLDVLVGVGVVDVDVVAAVGLSFDDGGELMDEEADAEAEVVPAEPVVAARVDGLSRLVLVSNVSPRGKP</sequence>
<gene>
    <name evidence="1" type="ORF">NUU61_004547</name>
</gene>
<keyword evidence="2" id="KW-1185">Reference proteome</keyword>
<comment type="caution">
    <text evidence="1">The sequence shown here is derived from an EMBL/GenBank/DDBJ whole genome shotgun (WGS) entry which is preliminary data.</text>
</comment>
<reference evidence="1" key="1">
    <citation type="submission" date="2022-11" db="EMBL/GenBank/DDBJ databases">
        <authorList>
            <person name="Petersen C."/>
        </authorList>
    </citation>
    <scope>NUCLEOTIDE SEQUENCE</scope>
    <source>
        <strain evidence="1">IBT 34128</strain>
    </source>
</reference>
<proteinExistence type="predicted"/>